<reference evidence="3 4" key="1">
    <citation type="journal article" date="2021" name="Elife">
        <title>Chloroplast acquisition without the gene transfer in kleptoplastic sea slugs, Plakobranchus ocellatus.</title>
        <authorList>
            <person name="Maeda T."/>
            <person name="Takahashi S."/>
            <person name="Yoshida T."/>
            <person name="Shimamura S."/>
            <person name="Takaki Y."/>
            <person name="Nagai Y."/>
            <person name="Toyoda A."/>
            <person name="Suzuki Y."/>
            <person name="Arimoto A."/>
            <person name="Ishii H."/>
            <person name="Satoh N."/>
            <person name="Nishiyama T."/>
            <person name="Hasebe M."/>
            <person name="Maruyama T."/>
            <person name="Minagawa J."/>
            <person name="Obokata J."/>
            <person name="Shigenobu S."/>
        </authorList>
    </citation>
    <scope>NUCLEOTIDE SEQUENCE [LARGE SCALE GENOMIC DNA]</scope>
</reference>
<dbReference type="EMBL" id="BMAT01010042">
    <property type="protein sequence ID" value="GFS18950.1"/>
    <property type="molecule type" value="Genomic_DNA"/>
</dbReference>
<evidence type="ECO:0000313" key="4">
    <source>
        <dbReference type="Proteomes" id="UP000762676"/>
    </source>
</evidence>
<evidence type="ECO:0000256" key="1">
    <source>
        <dbReference type="SAM" id="MobiDB-lite"/>
    </source>
</evidence>
<evidence type="ECO:0000256" key="2">
    <source>
        <dbReference type="SAM" id="Phobius"/>
    </source>
</evidence>
<proteinExistence type="predicted"/>
<organism evidence="3 4">
    <name type="scientific">Elysia marginata</name>
    <dbReference type="NCBI Taxonomy" id="1093978"/>
    <lineage>
        <taxon>Eukaryota</taxon>
        <taxon>Metazoa</taxon>
        <taxon>Spiralia</taxon>
        <taxon>Lophotrochozoa</taxon>
        <taxon>Mollusca</taxon>
        <taxon>Gastropoda</taxon>
        <taxon>Heterobranchia</taxon>
        <taxon>Euthyneura</taxon>
        <taxon>Panpulmonata</taxon>
        <taxon>Sacoglossa</taxon>
        <taxon>Placobranchoidea</taxon>
        <taxon>Plakobranchidae</taxon>
        <taxon>Elysia</taxon>
    </lineage>
</organism>
<protein>
    <submittedName>
        <fullName evidence="3">Uncharacterized protein</fullName>
    </submittedName>
</protein>
<keyword evidence="4" id="KW-1185">Reference proteome</keyword>
<comment type="caution">
    <text evidence="3">The sequence shown here is derived from an EMBL/GenBank/DDBJ whole genome shotgun (WGS) entry which is preliminary data.</text>
</comment>
<accession>A0AAV4JAX5</accession>
<dbReference type="Proteomes" id="UP000762676">
    <property type="component" value="Unassembled WGS sequence"/>
</dbReference>
<gene>
    <name evidence="3" type="ORF">ElyMa_005019500</name>
</gene>
<feature type="transmembrane region" description="Helical" evidence="2">
    <location>
        <begin position="91"/>
        <end position="109"/>
    </location>
</feature>
<keyword evidence="2" id="KW-1133">Transmembrane helix</keyword>
<sequence length="110" mass="11451">MFFSEKLQVSLQQKYRYLQTSRLPALKITTSAAVESCLMGLELEINRGVKRAVGATVFCFQPSSSSSSSCSTTSSSRSSGDGGGGNSSSSLVVVVVVVVVVAVLVVVIVV</sequence>
<dbReference type="AlphaFoldDB" id="A0AAV4JAX5"/>
<feature type="compositionally biased region" description="Low complexity" evidence="1">
    <location>
        <begin position="63"/>
        <end position="79"/>
    </location>
</feature>
<keyword evidence="2" id="KW-0472">Membrane</keyword>
<evidence type="ECO:0000313" key="3">
    <source>
        <dbReference type="EMBL" id="GFS18950.1"/>
    </source>
</evidence>
<feature type="region of interest" description="Disordered" evidence="1">
    <location>
        <begin position="62"/>
        <end position="88"/>
    </location>
</feature>
<name>A0AAV4JAX5_9GAST</name>
<keyword evidence="2" id="KW-0812">Transmembrane</keyword>